<dbReference type="PATRIC" id="fig|991778.3.peg.5067"/>
<evidence type="ECO:0000313" key="1">
    <source>
        <dbReference type="EMBL" id="EGF25270.1"/>
    </source>
</evidence>
<sequence length="48" mass="5562">MRKRGRNGANSECRCGPGDLKTRLISPFHSIRRYTNRRRVSFTPDQIG</sequence>
<reference evidence="1 2" key="1">
    <citation type="journal article" date="2013" name="Mar. Genomics">
        <title>Expression of sulfatases in Rhodopirellula baltica and the diversity of sulfatases in the genus Rhodopirellula.</title>
        <authorList>
            <person name="Wegner C.E."/>
            <person name="Richter-Heitmann T."/>
            <person name="Klindworth A."/>
            <person name="Klockow C."/>
            <person name="Richter M."/>
            <person name="Achstetter T."/>
            <person name="Glockner F.O."/>
            <person name="Harder J."/>
        </authorList>
    </citation>
    <scope>NUCLEOTIDE SEQUENCE [LARGE SCALE GENOMIC DNA]</scope>
    <source>
        <strain evidence="1 2">WH47</strain>
    </source>
</reference>
<dbReference type="AlphaFoldDB" id="F2AYH9"/>
<accession>F2AYH9</accession>
<protein>
    <submittedName>
        <fullName evidence="1">Uncharacterized protein</fullName>
    </submittedName>
</protein>
<name>F2AYH9_RHOBT</name>
<evidence type="ECO:0000313" key="2">
    <source>
        <dbReference type="Proteomes" id="UP000006222"/>
    </source>
</evidence>
<gene>
    <name evidence="1" type="ORF">RBWH47_02785</name>
</gene>
<proteinExistence type="predicted"/>
<dbReference type="EMBL" id="AFAR01000240">
    <property type="protein sequence ID" value="EGF25270.1"/>
    <property type="molecule type" value="Genomic_DNA"/>
</dbReference>
<dbReference type="Proteomes" id="UP000006222">
    <property type="component" value="Unassembled WGS sequence"/>
</dbReference>
<organism evidence="1 2">
    <name type="scientific">Rhodopirellula baltica WH47</name>
    <dbReference type="NCBI Taxonomy" id="991778"/>
    <lineage>
        <taxon>Bacteria</taxon>
        <taxon>Pseudomonadati</taxon>
        <taxon>Planctomycetota</taxon>
        <taxon>Planctomycetia</taxon>
        <taxon>Pirellulales</taxon>
        <taxon>Pirellulaceae</taxon>
        <taxon>Rhodopirellula</taxon>
    </lineage>
</organism>
<comment type="caution">
    <text evidence="1">The sequence shown here is derived from an EMBL/GenBank/DDBJ whole genome shotgun (WGS) entry which is preliminary data.</text>
</comment>